<dbReference type="EMBL" id="NIDE01000002">
    <property type="protein sequence ID" value="OWK45557.1"/>
    <property type="molecule type" value="Genomic_DNA"/>
</dbReference>
<evidence type="ECO:0000313" key="4">
    <source>
        <dbReference type="Proteomes" id="UP000214646"/>
    </source>
</evidence>
<comment type="caution">
    <text evidence="3">The sequence shown here is derived from an EMBL/GenBank/DDBJ whole genome shotgun (WGS) entry which is preliminary data.</text>
</comment>
<dbReference type="InterPro" id="IPR002716">
    <property type="entry name" value="PIN_dom"/>
</dbReference>
<dbReference type="AlphaFoldDB" id="A0A225EAY1"/>
<dbReference type="InterPro" id="IPR044153">
    <property type="entry name" value="PIN_Pae0151-like"/>
</dbReference>
<name>A0A225EAY1_9BACT</name>
<dbReference type="PANTHER" id="PTHR35901:SF1">
    <property type="entry name" value="EXONUCLEASE VAPC9"/>
    <property type="match status" value="1"/>
</dbReference>
<accession>A0A225EAY1</accession>
<proteinExistence type="predicted"/>
<dbReference type="CDD" id="cd09873">
    <property type="entry name" value="PIN_Pae0151-like"/>
    <property type="match status" value="1"/>
</dbReference>
<sequence>MIIVDASVVTKGFLPEADTEQALALIDGALFLGAPSLIRLEVYGAITRRQRMSELREEEATVLCGKWAERLKQGVVTLVPENEILDRAIALALKLSHALPDCLYLAASELQSVLLVTADPTFQKRAVKHYPDTHLLAHWNAN</sequence>
<gene>
    <name evidence="3" type="ORF">FRUB_01888</name>
</gene>
<keyword evidence="1" id="KW-0460">Magnesium</keyword>
<evidence type="ECO:0000259" key="2">
    <source>
        <dbReference type="Pfam" id="PF01850"/>
    </source>
</evidence>
<dbReference type="Proteomes" id="UP000214646">
    <property type="component" value="Unassembled WGS sequence"/>
</dbReference>
<dbReference type="PANTHER" id="PTHR35901">
    <property type="entry name" value="RIBONUCLEASE VAPC3"/>
    <property type="match status" value="1"/>
</dbReference>
<feature type="domain" description="PIN" evidence="2">
    <location>
        <begin position="2"/>
        <end position="126"/>
    </location>
</feature>
<dbReference type="InterPro" id="IPR029060">
    <property type="entry name" value="PIN-like_dom_sf"/>
</dbReference>
<dbReference type="OrthoDB" id="459975at2"/>
<keyword evidence="4" id="KW-1185">Reference proteome</keyword>
<evidence type="ECO:0000256" key="1">
    <source>
        <dbReference type="ARBA" id="ARBA00022842"/>
    </source>
</evidence>
<dbReference type="SUPFAM" id="SSF88723">
    <property type="entry name" value="PIN domain-like"/>
    <property type="match status" value="1"/>
</dbReference>
<reference evidence="4" key="1">
    <citation type="submission" date="2017-06" db="EMBL/GenBank/DDBJ databases">
        <title>Genome analysis of Fimbriiglobus ruber SP5, the first member of the order Planctomycetales with confirmed chitinolytic capability.</title>
        <authorList>
            <person name="Ravin N.V."/>
            <person name="Rakitin A.L."/>
            <person name="Ivanova A.A."/>
            <person name="Beletsky A.V."/>
            <person name="Kulichevskaya I.S."/>
            <person name="Mardanov A.V."/>
            <person name="Dedysh S.N."/>
        </authorList>
    </citation>
    <scope>NUCLEOTIDE SEQUENCE [LARGE SCALE GENOMIC DNA]</scope>
    <source>
        <strain evidence="4">SP5</strain>
    </source>
</reference>
<evidence type="ECO:0000313" key="3">
    <source>
        <dbReference type="EMBL" id="OWK45557.1"/>
    </source>
</evidence>
<dbReference type="RefSeq" id="WP_088253274.1">
    <property type="nucleotide sequence ID" value="NZ_NIDE01000002.1"/>
</dbReference>
<dbReference type="Gene3D" id="3.40.50.1010">
    <property type="entry name" value="5'-nuclease"/>
    <property type="match status" value="1"/>
</dbReference>
<dbReference type="Pfam" id="PF01850">
    <property type="entry name" value="PIN"/>
    <property type="match status" value="1"/>
</dbReference>
<protein>
    <recommendedName>
        <fullName evidence="2">PIN domain-containing protein</fullName>
    </recommendedName>
</protein>
<dbReference type="InterPro" id="IPR051619">
    <property type="entry name" value="TypeII_TA_RNase_PINc/VapC"/>
</dbReference>
<organism evidence="3 4">
    <name type="scientific">Fimbriiglobus ruber</name>
    <dbReference type="NCBI Taxonomy" id="1908690"/>
    <lineage>
        <taxon>Bacteria</taxon>
        <taxon>Pseudomonadati</taxon>
        <taxon>Planctomycetota</taxon>
        <taxon>Planctomycetia</taxon>
        <taxon>Gemmatales</taxon>
        <taxon>Gemmataceae</taxon>
        <taxon>Fimbriiglobus</taxon>
    </lineage>
</organism>